<dbReference type="OrthoDB" id="420206at2759"/>
<dbReference type="EMBL" id="CAICTM010000066">
    <property type="protein sequence ID" value="CAB9499720.1"/>
    <property type="molecule type" value="Genomic_DNA"/>
</dbReference>
<proteinExistence type="predicted"/>
<dbReference type="GO" id="GO:0000030">
    <property type="term" value="F:mannosyltransferase activity"/>
    <property type="evidence" value="ECO:0007669"/>
    <property type="project" value="TreeGrafter"/>
</dbReference>
<evidence type="ECO:0000313" key="2">
    <source>
        <dbReference type="Proteomes" id="UP001153069"/>
    </source>
</evidence>
<evidence type="ECO:0000313" key="1">
    <source>
        <dbReference type="EMBL" id="CAB9499720.1"/>
    </source>
</evidence>
<organism evidence="1 2">
    <name type="scientific">Seminavis robusta</name>
    <dbReference type="NCBI Taxonomy" id="568900"/>
    <lineage>
        <taxon>Eukaryota</taxon>
        <taxon>Sar</taxon>
        <taxon>Stramenopiles</taxon>
        <taxon>Ochrophyta</taxon>
        <taxon>Bacillariophyta</taxon>
        <taxon>Bacillariophyceae</taxon>
        <taxon>Bacillariophycidae</taxon>
        <taxon>Naviculales</taxon>
        <taxon>Naviculaceae</taxon>
        <taxon>Seminavis</taxon>
    </lineage>
</organism>
<accession>A0A9N8H572</accession>
<dbReference type="InterPro" id="IPR051706">
    <property type="entry name" value="Glycosyltransferase_domain"/>
</dbReference>
<dbReference type="PANTHER" id="PTHR32385">
    <property type="entry name" value="MANNOSYL PHOSPHORYLINOSITOL CERAMIDE SYNTHASE"/>
    <property type="match status" value="1"/>
</dbReference>
<keyword evidence="2" id="KW-1185">Reference proteome</keyword>
<dbReference type="GO" id="GO:0051999">
    <property type="term" value="P:mannosyl-inositol phosphorylceramide biosynthetic process"/>
    <property type="evidence" value="ECO:0007669"/>
    <property type="project" value="TreeGrafter"/>
</dbReference>
<protein>
    <submittedName>
        <fullName evidence="1">Capsular polysaccharide synthesis protein</fullName>
    </submittedName>
</protein>
<gene>
    <name evidence="1" type="ORF">SEMRO_67_G037670.1</name>
</gene>
<reference evidence="1" key="1">
    <citation type="submission" date="2020-06" db="EMBL/GenBank/DDBJ databases">
        <authorList>
            <consortium name="Plant Systems Biology data submission"/>
        </authorList>
    </citation>
    <scope>NUCLEOTIDE SEQUENCE</scope>
    <source>
        <strain evidence="1">D6</strain>
    </source>
</reference>
<dbReference type="SUPFAM" id="SSF53448">
    <property type="entry name" value="Nucleotide-diphospho-sugar transferases"/>
    <property type="match status" value="1"/>
</dbReference>
<comment type="caution">
    <text evidence="1">The sequence shown here is derived from an EMBL/GenBank/DDBJ whole genome shotgun (WGS) entry which is preliminary data.</text>
</comment>
<dbReference type="InterPro" id="IPR029044">
    <property type="entry name" value="Nucleotide-diphossugar_trans"/>
</dbReference>
<dbReference type="Proteomes" id="UP001153069">
    <property type="component" value="Unassembled WGS sequence"/>
</dbReference>
<dbReference type="GO" id="GO:0016020">
    <property type="term" value="C:membrane"/>
    <property type="evidence" value="ECO:0007669"/>
    <property type="project" value="GOC"/>
</dbReference>
<dbReference type="Pfam" id="PF05704">
    <property type="entry name" value="Caps_synth"/>
    <property type="match status" value="1"/>
</dbReference>
<dbReference type="InterPro" id="IPR008441">
    <property type="entry name" value="AfumC-like_glycosyl_Trfase"/>
</dbReference>
<dbReference type="AlphaFoldDB" id="A0A9N8H572"/>
<name>A0A9N8H572_9STRA</name>
<sequence length="432" mass="49679">MLSSLNDRLLKDHRPSAERRFTRIHYLSILGIILSLSCRSLLPETFTIGAVVEILGTCSQSLASVSRAKQVTPVVHRPFDPVWDTPLSSQELFHGSTKIIWGYWNTYPEKFPFLCQKALASWQLRNPDWRVIMLNDDNFRQYVSVSDLPTTFDSLKVQHRSDLIRLAVLIRYGGAYVDASTLMYKGLDGIWNDIDNQHQKLLLTSLNMLPGPKLDMYNNGLLMTRAIGNPFLVEWQQRTIAYNHAPALTVPEMKQHPAFARVHKYWDDPTLGVLGGMIPYHSHLWMLNDMIWHNDMGLASKHIVHLPKIRWSFYYHSLPHFFDKLRIMTSEQAQDPRLDPDVVGWTPLSLFWAITRHIMHGFYLNEELARGVVENIHMLKFTSHDMPLVDVAVKLGFNNTVGRIIDSAYNLTRFPIQQATLVGATPPSRIQE</sequence>
<dbReference type="Gene3D" id="3.90.550.20">
    <property type="match status" value="1"/>
</dbReference>
<dbReference type="PANTHER" id="PTHR32385:SF22">
    <property type="entry name" value="MANNOSYL PHOSPHORYLINOSITOL CERAMIDE SYNTHASE SUR1"/>
    <property type="match status" value="1"/>
</dbReference>